<accession>A0A845B7L5</accession>
<sequence>MLSRRRIFRPARSSRRWGGAALGGSAALLALGLVGLGLPASLSGFAPREQDWAAEAALVRVADGDTLRLGSRTLRLAGLLSPQRGQTCTTAQGVGFDCGAAAAEALARLAQGHDIACRVQGRDRLGRALGTCKAGGMDMGAALVEAGWALAEDDEATLARAEATARQARRGLWAHLPGAPASWRMRP</sequence>
<dbReference type="EMBL" id="SNVJ01000005">
    <property type="protein sequence ID" value="MXP63161.1"/>
    <property type="molecule type" value="Genomic_DNA"/>
</dbReference>
<dbReference type="Pfam" id="PF00565">
    <property type="entry name" value="SNase"/>
    <property type="match status" value="1"/>
</dbReference>
<keyword evidence="3" id="KW-1185">Reference proteome</keyword>
<dbReference type="SMART" id="SM00318">
    <property type="entry name" value="SNc"/>
    <property type="match status" value="1"/>
</dbReference>
<evidence type="ECO:0000313" key="2">
    <source>
        <dbReference type="EMBL" id="MXP63161.1"/>
    </source>
</evidence>
<dbReference type="PANTHER" id="PTHR12302">
    <property type="entry name" value="EBNA2 BINDING PROTEIN P100"/>
    <property type="match status" value="1"/>
</dbReference>
<dbReference type="InterPro" id="IPR035437">
    <property type="entry name" value="SNase_OB-fold_sf"/>
</dbReference>
<gene>
    <name evidence="2" type="ORF">E0493_07310</name>
</gene>
<comment type="caution">
    <text evidence="2">The sequence shown here is derived from an EMBL/GenBank/DDBJ whole genome shotgun (WGS) entry which is preliminary data.</text>
</comment>
<dbReference type="Gene3D" id="2.40.50.90">
    <property type="match status" value="1"/>
</dbReference>
<dbReference type="PROSITE" id="PS50830">
    <property type="entry name" value="TNASE_3"/>
    <property type="match status" value="1"/>
</dbReference>
<evidence type="ECO:0000259" key="1">
    <source>
        <dbReference type="PROSITE" id="PS50830"/>
    </source>
</evidence>
<evidence type="ECO:0000313" key="3">
    <source>
        <dbReference type="Proteomes" id="UP000460715"/>
    </source>
</evidence>
<dbReference type="AlphaFoldDB" id="A0A845B7L5"/>
<dbReference type="InterPro" id="IPR016071">
    <property type="entry name" value="Staphylococal_nuclease_OB-fold"/>
</dbReference>
<name>A0A845B7L5_9PROT</name>
<organism evidence="2 3">
    <name type="scientific">Teichococcus coralli</name>
    <dbReference type="NCBI Taxonomy" id="2545983"/>
    <lineage>
        <taxon>Bacteria</taxon>
        <taxon>Pseudomonadati</taxon>
        <taxon>Pseudomonadota</taxon>
        <taxon>Alphaproteobacteria</taxon>
        <taxon>Acetobacterales</taxon>
        <taxon>Roseomonadaceae</taxon>
        <taxon>Roseomonas</taxon>
    </lineage>
</organism>
<dbReference type="SUPFAM" id="SSF50199">
    <property type="entry name" value="Staphylococcal nuclease"/>
    <property type="match status" value="1"/>
</dbReference>
<protein>
    <submittedName>
        <fullName evidence="2">Thermonuclease family protein</fullName>
    </submittedName>
</protein>
<dbReference type="Proteomes" id="UP000460715">
    <property type="component" value="Unassembled WGS sequence"/>
</dbReference>
<dbReference type="PANTHER" id="PTHR12302:SF26">
    <property type="entry name" value="BLR1266 PROTEIN"/>
    <property type="match status" value="1"/>
</dbReference>
<reference evidence="2 3" key="1">
    <citation type="submission" date="2019-03" db="EMBL/GenBank/DDBJ databases">
        <title>Roseomonas sp. a novel Roseomonas species isolated from Sea whip Gorgonian.</title>
        <authorList>
            <person name="Li F."/>
            <person name="Pan X."/>
            <person name="Huang S."/>
            <person name="Li Z."/>
            <person name="Meng B."/>
        </authorList>
    </citation>
    <scope>NUCLEOTIDE SEQUENCE [LARGE SCALE GENOMIC DNA]</scope>
    <source>
        <strain evidence="2 3">M0104</strain>
    </source>
</reference>
<proteinExistence type="predicted"/>
<feature type="domain" description="TNase-like" evidence="1">
    <location>
        <begin position="52"/>
        <end position="175"/>
    </location>
</feature>